<evidence type="ECO:0000256" key="10">
    <source>
        <dbReference type="ARBA" id="ARBA00048793"/>
    </source>
</evidence>
<dbReference type="InterPro" id="IPR008927">
    <property type="entry name" value="6-PGluconate_DH-like_C_sf"/>
</dbReference>
<dbReference type="PANTHER" id="PTHR43765:SF2">
    <property type="entry name" value="2-DEHYDROPANTOATE 2-REDUCTASE"/>
    <property type="match status" value="1"/>
</dbReference>
<reference evidence="14 15" key="1">
    <citation type="submission" date="2017-12" db="EMBL/GenBank/DDBJ databases">
        <title>Taxonomic description and draft genome of Pradoshia cofamensis Gen. nov., sp. nov., a thermotolerant bacillale isolated from anterior gut of earthworm Eisenia fetida.</title>
        <authorList>
            <person name="Saha T."/>
            <person name="Chakraborty R."/>
        </authorList>
    </citation>
    <scope>NUCLEOTIDE SEQUENCE [LARGE SCALE GENOMIC DNA]</scope>
    <source>
        <strain evidence="14 15">EAG3</strain>
    </source>
</reference>
<evidence type="ECO:0000256" key="5">
    <source>
        <dbReference type="ARBA" id="ARBA00019465"/>
    </source>
</evidence>
<dbReference type="GO" id="GO:0015940">
    <property type="term" value="P:pantothenate biosynthetic process"/>
    <property type="evidence" value="ECO:0007669"/>
    <property type="project" value="UniProtKB-UniPathway"/>
</dbReference>
<organism evidence="14 15">
    <name type="scientific">Pradoshia eiseniae</name>
    <dbReference type="NCBI Taxonomy" id="2064768"/>
    <lineage>
        <taxon>Bacteria</taxon>
        <taxon>Bacillati</taxon>
        <taxon>Bacillota</taxon>
        <taxon>Bacilli</taxon>
        <taxon>Bacillales</taxon>
        <taxon>Bacillaceae</taxon>
        <taxon>Pradoshia</taxon>
    </lineage>
</organism>
<dbReference type="Pfam" id="PF08546">
    <property type="entry name" value="ApbA_C"/>
    <property type="match status" value="1"/>
</dbReference>
<dbReference type="Pfam" id="PF02558">
    <property type="entry name" value="ApbA"/>
    <property type="match status" value="1"/>
</dbReference>
<dbReference type="SUPFAM" id="SSF51735">
    <property type="entry name" value="NAD(P)-binding Rossmann-fold domains"/>
    <property type="match status" value="1"/>
</dbReference>
<evidence type="ECO:0000256" key="7">
    <source>
        <dbReference type="ARBA" id="ARBA00022857"/>
    </source>
</evidence>
<dbReference type="EC" id="1.1.1.169" evidence="4 11"/>
<evidence type="ECO:0000313" key="14">
    <source>
        <dbReference type="EMBL" id="PQD94919.1"/>
    </source>
</evidence>
<evidence type="ECO:0000313" key="15">
    <source>
        <dbReference type="Proteomes" id="UP000239663"/>
    </source>
</evidence>
<dbReference type="InterPro" id="IPR036291">
    <property type="entry name" value="NAD(P)-bd_dom_sf"/>
</dbReference>
<accession>A0A2S7MYS5</accession>
<proteinExistence type="inferred from homology"/>
<dbReference type="GO" id="GO:0005737">
    <property type="term" value="C:cytoplasm"/>
    <property type="evidence" value="ECO:0007669"/>
    <property type="project" value="TreeGrafter"/>
</dbReference>
<comment type="catalytic activity">
    <reaction evidence="10 11">
        <text>(R)-pantoate + NADP(+) = 2-dehydropantoate + NADPH + H(+)</text>
        <dbReference type="Rhea" id="RHEA:16233"/>
        <dbReference type="ChEBI" id="CHEBI:11561"/>
        <dbReference type="ChEBI" id="CHEBI:15378"/>
        <dbReference type="ChEBI" id="CHEBI:15980"/>
        <dbReference type="ChEBI" id="CHEBI:57783"/>
        <dbReference type="ChEBI" id="CHEBI:58349"/>
        <dbReference type="EC" id="1.1.1.169"/>
    </reaction>
</comment>
<dbReference type="Proteomes" id="UP000239663">
    <property type="component" value="Unassembled WGS sequence"/>
</dbReference>
<sequence length="306" mass="34017">MTKGLMEVYMKVGIIGGGSIGLLLAGRLGKKHEVTLFTRTKSQADQINCAGGIEIKGIHPVFTECKAEMLAHSKAIATQELLIVTVKQGAIEEILPYIQSVRSPLLFLQNGMSHLKKLDCLHSVSVYVGITEHGALRDNETTTIHTGMGIIRAGLYRGERQVALLEQQDADFPIEEVNDIYPRLIEKLIVNACINPLTAVLGVKNGELIANSYFRQILKQLCEQVCYGLGIDKEQYLKYQEKVFLICERTADNKSSMLRDIEMQRKTEIEAILGYCLEEANERIQKMGLVSALYAMIRGLEESGGK</sequence>
<evidence type="ECO:0000256" key="3">
    <source>
        <dbReference type="ARBA" id="ARBA00007870"/>
    </source>
</evidence>
<dbReference type="InterPro" id="IPR013332">
    <property type="entry name" value="KPR_N"/>
</dbReference>
<dbReference type="Gene3D" id="3.40.50.720">
    <property type="entry name" value="NAD(P)-binding Rossmann-like Domain"/>
    <property type="match status" value="1"/>
</dbReference>
<dbReference type="PANTHER" id="PTHR43765">
    <property type="entry name" value="2-DEHYDROPANTOATE 2-REDUCTASE-RELATED"/>
    <property type="match status" value="1"/>
</dbReference>
<evidence type="ECO:0000256" key="11">
    <source>
        <dbReference type="RuleBase" id="RU362068"/>
    </source>
</evidence>
<keyword evidence="15" id="KW-1185">Reference proteome</keyword>
<dbReference type="AlphaFoldDB" id="A0A2S7MYS5"/>
<evidence type="ECO:0000256" key="9">
    <source>
        <dbReference type="ARBA" id="ARBA00032024"/>
    </source>
</evidence>
<dbReference type="InterPro" id="IPR050838">
    <property type="entry name" value="Ketopantoate_reductase"/>
</dbReference>
<feature type="domain" description="Ketopantoate reductase C-terminal" evidence="13">
    <location>
        <begin position="180"/>
        <end position="301"/>
    </location>
</feature>
<dbReference type="GO" id="GO:0050661">
    <property type="term" value="F:NADP binding"/>
    <property type="evidence" value="ECO:0007669"/>
    <property type="project" value="TreeGrafter"/>
</dbReference>
<evidence type="ECO:0000259" key="12">
    <source>
        <dbReference type="Pfam" id="PF02558"/>
    </source>
</evidence>
<dbReference type="NCBIfam" id="TIGR00745">
    <property type="entry name" value="apbA_panE"/>
    <property type="match status" value="1"/>
</dbReference>
<dbReference type="UniPathway" id="UPA00028">
    <property type="reaction ID" value="UER00004"/>
</dbReference>
<comment type="similarity">
    <text evidence="3 11">Belongs to the ketopantoate reductase family.</text>
</comment>
<dbReference type="SUPFAM" id="SSF48179">
    <property type="entry name" value="6-phosphogluconate dehydrogenase C-terminal domain-like"/>
    <property type="match status" value="1"/>
</dbReference>
<keyword evidence="7 11" id="KW-0521">NADP</keyword>
<name>A0A2S7MYS5_9BACI</name>
<feature type="domain" description="Ketopantoate reductase N-terminal" evidence="12">
    <location>
        <begin position="12"/>
        <end position="156"/>
    </location>
</feature>
<keyword evidence="6 11" id="KW-0566">Pantothenate biosynthesis</keyword>
<dbReference type="InterPro" id="IPR013328">
    <property type="entry name" value="6PGD_dom2"/>
</dbReference>
<evidence type="ECO:0000256" key="8">
    <source>
        <dbReference type="ARBA" id="ARBA00023002"/>
    </source>
</evidence>
<evidence type="ECO:0000256" key="1">
    <source>
        <dbReference type="ARBA" id="ARBA00002919"/>
    </source>
</evidence>
<dbReference type="Gene3D" id="1.10.1040.10">
    <property type="entry name" value="N-(1-d-carboxylethyl)-l-norvaline Dehydrogenase, domain 2"/>
    <property type="match status" value="1"/>
</dbReference>
<evidence type="ECO:0000256" key="4">
    <source>
        <dbReference type="ARBA" id="ARBA00013014"/>
    </source>
</evidence>
<evidence type="ECO:0000259" key="13">
    <source>
        <dbReference type="Pfam" id="PF08546"/>
    </source>
</evidence>
<protein>
    <recommendedName>
        <fullName evidence="5 11">2-dehydropantoate 2-reductase</fullName>
        <ecNumber evidence="4 11">1.1.1.169</ecNumber>
    </recommendedName>
    <alternativeName>
        <fullName evidence="9 11">Ketopantoate reductase</fullName>
    </alternativeName>
</protein>
<comment type="pathway">
    <text evidence="2 11">Cofactor biosynthesis; (R)-pantothenate biosynthesis; (R)-pantoate from 3-methyl-2-oxobutanoate: step 2/2.</text>
</comment>
<comment type="caution">
    <text evidence="14">The sequence shown here is derived from an EMBL/GenBank/DDBJ whole genome shotgun (WGS) entry which is preliminary data.</text>
</comment>
<evidence type="ECO:0000256" key="2">
    <source>
        <dbReference type="ARBA" id="ARBA00004994"/>
    </source>
</evidence>
<dbReference type="InterPro" id="IPR003710">
    <property type="entry name" value="ApbA"/>
</dbReference>
<comment type="function">
    <text evidence="1 11">Catalyzes the NADPH-dependent reduction of ketopantoate into pantoic acid.</text>
</comment>
<evidence type="ECO:0000256" key="6">
    <source>
        <dbReference type="ARBA" id="ARBA00022655"/>
    </source>
</evidence>
<gene>
    <name evidence="14" type="ORF">CYL18_11315</name>
</gene>
<dbReference type="InterPro" id="IPR013752">
    <property type="entry name" value="KPA_reductase"/>
</dbReference>
<dbReference type="EMBL" id="PKOZ01000006">
    <property type="protein sequence ID" value="PQD94919.1"/>
    <property type="molecule type" value="Genomic_DNA"/>
</dbReference>
<dbReference type="GO" id="GO:0008677">
    <property type="term" value="F:2-dehydropantoate 2-reductase activity"/>
    <property type="evidence" value="ECO:0007669"/>
    <property type="project" value="UniProtKB-EC"/>
</dbReference>
<keyword evidence="8 11" id="KW-0560">Oxidoreductase</keyword>